<keyword evidence="2" id="KW-1185">Reference proteome</keyword>
<sequence length="233" mass="26499">MFRNRKGNLPFQIAGIEMYIYPVDDDAIKFHDLQEGDIIAMEGKRVTSFVIAAASGKVSHVGQMMKLGGKLWLVESVDKINSSITRWDNEGCCPVRSGVSASALPTLMFLYKRSGVYRPTPALTEKELDIMRTEFLKLYGNPYETNLLMFLNAFTGMPTLGKRKNFYCSQLTAYLFRKAGRLNSHYNFIRYKTGNYRPNDLVKSIKCNYKGKLPGTKPIVFKRHVHTDEPTTS</sequence>
<dbReference type="EMBL" id="AJ890364">
    <property type="protein sequence ID" value="CAI65835.1"/>
    <property type="molecule type" value="Genomic_DNA"/>
</dbReference>
<dbReference type="KEGG" id="vg:3654908"/>
<dbReference type="GeneID" id="3654908"/>
<dbReference type="InterPro" id="IPR038765">
    <property type="entry name" value="Papain-like_cys_pep_sf"/>
</dbReference>
<evidence type="ECO:0000313" key="1">
    <source>
        <dbReference type="EMBL" id="CAI65835.1"/>
    </source>
</evidence>
<dbReference type="RefSeq" id="YP_294166.1">
    <property type="nucleotide sequence ID" value="NC_007346.1"/>
</dbReference>
<dbReference type="Proteomes" id="UP000000863">
    <property type="component" value="Segment"/>
</dbReference>
<name>Q4A271_EHV8U</name>
<gene>
    <name evidence="1" type="ORF">EhV408</name>
</gene>
<organism evidence="1 2">
    <name type="scientific">Emiliania huxleyi virus 86 (isolate United Kingdom/English Channel/1999)</name>
    <name type="common">EhV-86</name>
    <dbReference type="NCBI Taxonomy" id="654925"/>
    <lineage>
        <taxon>Viruses</taxon>
        <taxon>Varidnaviria</taxon>
        <taxon>Bamfordvirae</taxon>
        <taxon>Nucleocytoviricota</taxon>
        <taxon>Megaviricetes</taxon>
        <taxon>Algavirales</taxon>
        <taxon>Phycodnaviridae</taxon>
        <taxon>Coccolithovirus</taxon>
        <taxon>Coccolithovirus huxleyi</taxon>
        <taxon>Emiliania huxleyi virus 86</taxon>
    </lineage>
</organism>
<accession>Q4A271</accession>
<evidence type="ECO:0000313" key="2">
    <source>
        <dbReference type="Proteomes" id="UP000000863"/>
    </source>
</evidence>
<proteinExistence type="predicted"/>
<organismHost>
    <name type="scientific">Emiliania huxleyi</name>
    <name type="common">Coccolithophore</name>
    <name type="synonym">Pontosphaera huxleyi</name>
    <dbReference type="NCBI Taxonomy" id="2903"/>
</organismHost>
<protein>
    <submittedName>
        <fullName evidence="1">Uncharacterized protein</fullName>
    </submittedName>
</protein>
<dbReference type="SUPFAM" id="SSF54001">
    <property type="entry name" value="Cysteine proteinases"/>
    <property type="match status" value="1"/>
</dbReference>
<reference evidence="1 2" key="1">
    <citation type="journal article" date="2005" name="Science">
        <title>Complete genome sequence and lytic phase transcription profile of a Coccolithovirus.</title>
        <authorList>
            <person name="Wilson W.H."/>
            <person name="Schroeder D.C."/>
            <person name="Allen M.J."/>
            <person name="Holden M.T.G."/>
            <person name="Parkhill J."/>
            <person name="Barrell B.G."/>
            <person name="Churcher C."/>
            <person name="Hamlin N."/>
            <person name="Mungall K."/>
            <person name="Norbertczak H."/>
            <person name="Quail M.A."/>
            <person name="Price C."/>
            <person name="Rabbinowitsch E."/>
            <person name="Walker D."/>
            <person name="Craigon M."/>
            <person name="Roy D."/>
            <person name="Ghazal P."/>
        </authorList>
    </citation>
    <scope>NUCLEOTIDE SEQUENCE [LARGE SCALE GENOMIC DNA]</scope>
    <source>
        <strain evidence="2">Isolate United Kingdom/English Channel/1999</strain>
    </source>
</reference>
<dbReference type="Gene3D" id="3.90.1720.10">
    <property type="entry name" value="endopeptidase domain like (from Nostoc punctiforme)"/>
    <property type="match status" value="1"/>
</dbReference>